<comment type="caution">
    <text evidence="3">The sequence shown here is derived from an EMBL/GenBank/DDBJ whole genome shotgun (WGS) entry which is preliminary data.</text>
</comment>
<feature type="region of interest" description="Disordered" evidence="1">
    <location>
        <begin position="1"/>
        <end position="25"/>
    </location>
</feature>
<proteinExistence type="predicted"/>
<feature type="compositionally biased region" description="Basic residues" evidence="1">
    <location>
        <begin position="1"/>
        <end position="12"/>
    </location>
</feature>
<keyword evidence="3" id="KW-0378">Hydrolase</keyword>
<feature type="compositionally biased region" description="Basic residues" evidence="1">
    <location>
        <begin position="127"/>
        <end position="137"/>
    </location>
</feature>
<dbReference type="InterPro" id="IPR023214">
    <property type="entry name" value="HAD_sf"/>
</dbReference>
<dbReference type="CDD" id="cd07521">
    <property type="entry name" value="HAD_FCP1-like"/>
    <property type="match status" value="1"/>
</dbReference>
<feature type="compositionally biased region" description="Polar residues" evidence="1">
    <location>
        <begin position="631"/>
        <end position="641"/>
    </location>
</feature>
<feature type="compositionally biased region" description="Basic and acidic residues" evidence="1">
    <location>
        <begin position="643"/>
        <end position="653"/>
    </location>
</feature>
<dbReference type="Pfam" id="PF03031">
    <property type="entry name" value="NIF"/>
    <property type="match status" value="2"/>
</dbReference>
<feature type="region of interest" description="Disordered" evidence="1">
    <location>
        <begin position="105"/>
        <end position="248"/>
    </location>
</feature>
<dbReference type="Proteomes" id="UP001281761">
    <property type="component" value="Unassembled WGS sequence"/>
</dbReference>
<protein>
    <submittedName>
        <fullName evidence="3">Carboxy-terminal domain RNA polymerase II polypeptide A small phosphatase 1</fullName>
        <ecNumber evidence="3">3.1.3.16</ecNumber>
    </submittedName>
</protein>
<dbReference type="PROSITE" id="PS50969">
    <property type="entry name" value="FCP1"/>
    <property type="match status" value="1"/>
</dbReference>
<reference evidence="3 4" key="1">
    <citation type="journal article" date="2022" name="bioRxiv">
        <title>Genomics of Preaxostyla Flagellates Illuminates Evolutionary Transitions and the Path Towards Mitochondrial Loss.</title>
        <authorList>
            <person name="Novak L.V.F."/>
            <person name="Treitli S.C."/>
            <person name="Pyrih J."/>
            <person name="Halakuc P."/>
            <person name="Pipaliya S.V."/>
            <person name="Vacek V."/>
            <person name="Brzon O."/>
            <person name="Soukal P."/>
            <person name="Eme L."/>
            <person name="Dacks J.B."/>
            <person name="Karnkowska A."/>
            <person name="Elias M."/>
            <person name="Hampl V."/>
        </authorList>
    </citation>
    <scope>NUCLEOTIDE SEQUENCE [LARGE SCALE GENOMIC DNA]</scope>
    <source>
        <strain evidence="3">NAU3</strain>
        <tissue evidence="3">Gut</tissue>
    </source>
</reference>
<feature type="compositionally biased region" description="Polar residues" evidence="1">
    <location>
        <begin position="208"/>
        <end position="218"/>
    </location>
</feature>
<feature type="domain" description="FCP1 homology" evidence="2">
    <location>
        <begin position="314"/>
        <end position="503"/>
    </location>
</feature>
<dbReference type="SMART" id="SM00577">
    <property type="entry name" value="CPDc"/>
    <property type="match status" value="1"/>
</dbReference>
<dbReference type="PANTHER" id="PTHR12210">
    <property type="entry name" value="DULLARD PROTEIN PHOSPHATASE"/>
    <property type="match status" value="1"/>
</dbReference>
<dbReference type="InterPro" id="IPR004274">
    <property type="entry name" value="FCP1_dom"/>
</dbReference>
<dbReference type="SUPFAM" id="SSF56784">
    <property type="entry name" value="HAD-like"/>
    <property type="match status" value="1"/>
</dbReference>
<dbReference type="EC" id="3.1.3.16" evidence="3"/>
<evidence type="ECO:0000256" key="1">
    <source>
        <dbReference type="SAM" id="MobiDB-lite"/>
    </source>
</evidence>
<feature type="compositionally biased region" description="Low complexity" evidence="1">
    <location>
        <begin position="667"/>
        <end position="680"/>
    </location>
</feature>
<dbReference type="InterPro" id="IPR050365">
    <property type="entry name" value="TIM50"/>
</dbReference>
<accession>A0ABQ9YHW6</accession>
<organism evidence="3 4">
    <name type="scientific">Blattamonas nauphoetae</name>
    <dbReference type="NCBI Taxonomy" id="2049346"/>
    <lineage>
        <taxon>Eukaryota</taxon>
        <taxon>Metamonada</taxon>
        <taxon>Preaxostyla</taxon>
        <taxon>Oxymonadida</taxon>
        <taxon>Blattamonas</taxon>
    </lineage>
</organism>
<sequence length="688" mass="78529">MSKLKPKGKRVTKPPTTKSKELTREESDLFAPRFTTNTITNYFIPISLLESIVKQQPLSSSQNDIDVSTERFTESQREVHLSRSYQSHPAFSKLSFEPPIVTTIPTRSTSTVLPLPETKSRSDSGKNRRTHTRKRRSFFATPESHKKLSTKQKKSEEPTPSIEPENTPSISNTPTPSEQPNEIPINDNQEKSLYRRTPSPPPSPISSVTQLQRQRSPISSSLMHQPPPSPSPEMDDSPSLSEPPSSMIYEDGSYKLEVTTKSHHLSFSPPPILSPMLPECRLDDTNPYYQMALLPPLDKIKGRKKMFLPDLPPSMSQRNTLVLDLDETLLHCDVQPLLGREDDRFDAVFGERTHTIHVRYRPFLEAFIAEVVTLFEVVIFTASQAVYANEVLNRIEKRTILHLEQTNPAHQVYQSYLAHRARNDPNPFHILPHRRFRNSCIVVQGHYIKDLTCLGRGLDKVILVDNSPQAFGFQVDNGFPIDEFFDDEFDDQLTKVIPFLQALAEADDVRDLLRPSFHLSHYVNYCREQIHNIEIQISQRTFSNKKRLPAPPSQSEVKANQISTQTSQNHTKTTTIETQTPSKQKRQLVRDDEEDQNHAFQTEPMSPPHSPLPPNKRPHQSAARNGHKSKPFTTKTPQKQSHSIRDTPTRFKWNDNPLQPDDDIEVFSFDSDLSSLSESEPTSPKQKE</sequence>
<feature type="compositionally biased region" description="Pro residues" evidence="1">
    <location>
        <begin position="605"/>
        <end position="615"/>
    </location>
</feature>
<keyword evidence="4" id="KW-1185">Reference proteome</keyword>
<dbReference type="Gene3D" id="3.40.50.1000">
    <property type="entry name" value="HAD superfamily/HAD-like"/>
    <property type="match status" value="1"/>
</dbReference>
<dbReference type="GO" id="GO:0004722">
    <property type="term" value="F:protein serine/threonine phosphatase activity"/>
    <property type="evidence" value="ECO:0007669"/>
    <property type="project" value="UniProtKB-EC"/>
</dbReference>
<feature type="compositionally biased region" description="Polar residues" evidence="1">
    <location>
        <begin position="553"/>
        <end position="562"/>
    </location>
</feature>
<gene>
    <name evidence="3" type="ORF">BLNAU_1890</name>
</gene>
<feature type="region of interest" description="Disordered" evidence="1">
    <location>
        <begin position="543"/>
        <end position="688"/>
    </location>
</feature>
<feature type="compositionally biased region" description="Polar residues" evidence="1">
    <location>
        <begin position="164"/>
        <end position="180"/>
    </location>
</feature>
<feature type="compositionally biased region" description="Low complexity" evidence="1">
    <location>
        <begin position="563"/>
        <end position="575"/>
    </location>
</feature>
<feature type="compositionally biased region" description="Low complexity" evidence="1">
    <location>
        <begin position="237"/>
        <end position="246"/>
    </location>
</feature>
<dbReference type="EMBL" id="JARBJD010000007">
    <property type="protein sequence ID" value="KAK2963356.1"/>
    <property type="molecule type" value="Genomic_DNA"/>
</dbReference>
<dbReference type="InterPro" id="IPR036412">
    <property type="entry name" value="HAD-like_sf"/>
</dbReference>
<evidence type="ECO:0000259" key="2">
    <source>
        <dbReference type="PROSITE" id="PS50969"/>
    </source>
</evidence>
<evidence type="ECO:0000313" key="3">
    <source>
        <dbReference type="EMBL" id="KAK2963356.1"/>
    </source>
</evidence>
<evidence type="ECO:0000313" key="4">
    <source>
        <dbReference type="Proteomes" id="UP001281761"/>
    </source>
</evidence>
<name>A0ABQ9YHW6_9EUKA</name>